<dbReference type="InterPro" id="IPR047647">
    <property type="entry name" value="ISAs1_transpos"/>
</dbReference>
<dbReference type="PANTHER" id="PTHR30298">
    <property type="entry name" value="H REPEAT-ASSOCIATED PREDICTED TRANSPOSASE"/>
    <property type="match status" value="1"/>
</dbReference>
<dbReference type="Pfam" id="PF01609">
    <property type="entry name" value="DDE_Tnp_1"/>
    <property type="match status" value="1"/>
</dbReference>
<reference evidence="1 2" key="1">
    <citation type="submission" date="2019-04" db="EMBL/GenBank/DDBJ databases">
        <title>Complete genome sequencing of Piscirickettsia salmonis strain Psal-009.</title>
        <authorList>
            <person name="Schober I."/>
            <person name="Bunk B."/>
            <person name="Sproer C."/>
            <person name="Carril G.P."/>
            <person name="Riedel T."/>
            <person name="Flores-Herrera P.A."/>
            <person name="Nourdin-Galindo G."/>
            <person name="Marshall S.H."/>
            <person name="Overmann J."/>
        </authorList>
    </citation>
    <scope>NUCLEOTIDE SEQUENCE [LARGE SCALE GENOMIC DNA]</scope>
    <source>
        <strain evidence="1 2">Psal-009</strain>
    </source>
</reference>
<dbReference type="GeneID" id="66741351"/>
<dbReference type="NCBIfam" id="NF033564">
    <property type="entry name" value="transpos_ISAs1"/>
    <property type="match status" value="1"/>
</dbReference>
<evidence type="ECO:0000313" key="2">
    <source>
        <dbReference type="Proteomes" id="UP000422232"/>
    </source>
</evidence>
<dbReference type="InterPro" id="IPR002559">
    <property type="entry name" value="Transposase_11"/>
</dbReference>
<dbReference type="PANTHER" id="PTHR30298:SF0">
    <property type="entry name" value="PROTEIN YBFL-RELATED"/>
    <property type="match status" value="1"/>
</dbReference>
<name>A0A9Q5VD31_PISSA</name>
<dbReference type="EMBL" id="CP038908">
    <property type="protein sequence ID" value="QGO06133.1"/>
    <property type="molecule type" value="Genomic_DNA"/>
</dbReference>
<keyword evidence="2" id="KW-1185">Reference proteome</keyword>
<gene>
    <name evidence="1" type="ORF">Psal009_02037</name>
</gene>
<evidence type="ECO:0000313" key="1">
    <source>
        <dbReference type="EMBL" id="QGO06133.1"/>
    </source>
</evidence>
<dbReference type="GO" id="GO:0003677">
    <property type="term" value="F:DNA binding"/>
    <property type="evidence" value="ECO:0007669"/>
    <property type="project" value="InterPro"/>
</dbReference>
<proteinExistence type="predicted"/>
<protein>
    <submittedName>
        <fullName evidence="1">Transposase</fullName>
    </submittedName>
</protein>
<dbReference type="GO" id="GO:0006313">
    <property type="term" value="P:DNA transposition"/>
    <property type="evidence" value="ECO:0007669"/>
    <property type="project" value="InterPro"/>
</dbReference>
<dbReference type="InterPro" id="IPR051698">
    <property type="entry name" value="Transposase_11-like"/>
</dbReference>
<organism evidence="1 2">
    <name type="scientific">Piscirickettsia salmonis</name>
    <dbReference type="NCBI Taxonomy" id="1238"/>
    <lineage>
        <taxon>Bacteria</taxon>
        <taxon>Pseudomonadati</taxon>
        <taxon>Pseudomonadota</taxon>
        <taxon>Gammaproteobacteria</taxon>
        <taxon>Thiotrichales</taxon>
        <taxon>Piscirickettsiaceae</taxon>
        <taxon>Piscirickettsia</taxon>
    </lineage>
</organism>
<dbReference type="GO" id="GO:0004803">
    <property type="term" value="F:transposase activity"/>
    <property type="evidence" value="ECO:0007669"/>
    <property type="project" value="InterPro"/>
</dbReference>
<accession>A0A9Q5VD31</accession>
<dbReference type="RefSeq" id="WP_016210928.1">
    <property type="nucleotide sequence ID" value="NZ_CP012413.1"/>
</dbReference>
<dbReference type="AlphaFoldDB" id="A0A9Q5VD31"/>
<sequence length="101" mass="11971">MARSGRYYISSHKSSEEKLPEYIRNHWGIENKLHWVLDVHLNDDADRKLNKNAVDNISRIKRLAVNLVRKNDFGNKKSVRLKLKQLQWDENYLLNILLGKS</sequence>
<dbReference type="Proteomes" id="UP000422232">
    <property type="component" value="Chromosome"/>
</dbReference>